<dbReference type="InterPro" id="IPR005149">
    <property type="entry name" value="Tscrpt_reg_PadR_N"/>
</dbReference>
<gene>
    <name evidence="2" type="ORF">SAMN02745784_00319</name>
</gene>
<dbReference type="InterPro" id="IPR036388">
    <property type="entry name" value="WH-like_DNA-bd_sf"/>
</dbReference>
<dbReference type="Proteomes" id="UP000184114">
    <property type="component" value="Unassembled WGS sequence"/>
</dbReference>
<dbReference type="PANTHER" id="PTHR43252">
    <property type="entry name" value="TRANSCRIPTIONAL REGULATOR YQJI"/>
    <property type="match status" value="1"/>
</dbReference>
<feature type="domain" description="Transcription regulator PadR N-terminal" evidence="1">
    <location>
        <begin position="26"/>
        <end position="97"/>
    </location>
</feature>
<evidence type="ECO:0000259" key="1">
    <source>
        <dbReference type="Pfam" id="PF03551"/>
    </source>
</evidence>
<dbReference type="Pfam" id="PF03551">
    <property type="entry name" value="PadR"/>
    <property type="match status" value="1"/>
</dbReference>
<dbReference type="SUPFAM" id="SSF46785">
    <property type="entry name" value="Winged helix' DNA-binding domain"/>
    <property type="match status" value="1"/>
</dbReference>
<accession>A0A1M4SH43</accession>
<sequence>MTIYKGERQRQFPTKISTTSFVKLYILHLLNEKSYYGNKIKDEIKARLNNRWEPSPGMIYPLLRELEGEGYIEGWWDEPDKRSIRRYRITDEGKKHYKILLLQNKTSFEDSLLIVKNVLKDIYGERI</sequence>
<evidence type="ECO:0000313" key="3">
    <source>
        <dbReference type="Proteomes" id="UP000184114"/>
    </source>
</evidence>
<protein>
    <submittedName>
        <fullName evidence="2">Transcriptional regulator PadR-like family protein</fullName>
    </submittedName>
</protein>
<dbReference type="GeneID" id="90995012"/>
<dbReference type="EMBL" id="FQTY01000001">
    <property type="protein sequence ID" value="SHE31525.1"/>
    <property type="molecule type" value="Genomic_DNA"/>
</dbReference>
<dbReference type="RefSeq" id="WP_072972236.1">
    <property type="nucleotide sequence ID" value="NZ_FQTY01000001.1"/>
</dbReference>
<keyword evidence="3" id="KW-1185">Reference proteome</keyword>
<organism evidence="2 3">
    <name type="scientific">Tissierella praeacuta DSM 18095</name>
    <dbReference type="NCBI Taxonomy" id="1123404"/>
    <lineage>
        <taxon>Bacteria</taxon>
        <taxon>Bacillati</taxon>
        <taxon>Bacillota</taxon>
        <taxon>Tissierellia</taxon>
        <taxon>Tissierellales</taxon>
        <taxon>Tissierellaceae</taxon>
        <taxon>Tissierella</taxon>
    </lineage>
</organism>
<name>A0A1M4SH43_9FIRM</name>
<reference evidence="3" key="1">
    <citation type="submission" date="2016-11" db="EMBL/GenBank/DDBJ databases">
        <authorList>
            <person name="Varghese N."/>
            <person name="Submissions S."/>
        </authorList>
    </citation>
    <scope>NUCLEOTIDE SEQUENCE [LARGE SCALE GENOMIC DNA]</scope>
    <source>
        <strain evidence="3">DSM 18095</strain>
    </source>
</reference>
<dbReference type="Gene3D" id="1.10.10.10">
    <property type="entry name" value="Winged helix-like DNA-binding domain superfamily/Winged helix DNA-binding domain"/>
    <property type="match status" value="1"/>
</dbReference>
<evidence type="ECO:0000313" key="2">
    <source>
        <dbReference type="EMBL" id="SHE31525.1"/>
    </source>
</evidence>
<dbReference type="STRING" id="1123404.SAMN02745784_00319"/>
<dbReference type="AlphaFoldDB" id="A0A1M4SH43"/>
<proteinExistence type="predicted"/>
<dbReference type="PANTHER" id="PTHR43252:SF5">
    <property type="entry name" value="TRANSCRIPTIONAL REGULATOR, PADR-LIKE FAMILY"/>
    <property type="match status" value="1"/>
</dbReference>
<dbReference type="InterPro" id="IPR036390">
    <property type="entry name" value="WH_DNA-bd_sf"/>
</dbReference>